<dbReference type="Proteomes" id="UP000317315">
    <property type="component" value="Unassembled WGS sequence"/>
</dbReference>
<feature type="domain" description="CN hydrolase" evidence="1">
    <location>
        <begin position="5"/>
        <end position="234"/>
    </location>
</feature>
<dbReference type="GO" id="GO:0016787">
    <property type="term" value="F:hydrolase activity"/>
    <property type="evidence" value="ECO:0007669"/>
    <property type="project" value="UniProtKB-KW"/>
</dbReference>
<protein>
    <submittedName>
        <fullName evidence="2">Predicted amidohydrolase</fullName>
    </submittedName>
</protein>
<dbReference type="Gene3D" id="3.60.110.10">
    <property type="entry name" value="Carbon-nitrogen hydrolase"/>
    <property type="match status" value="1"/>
</dbReference>
<keyword evidence="2" id="KW-0378">Hydrolase</keyword>
<gene>
    <name evidence="2" type="ORF">SAMN06269117_10577</name>
</gene>
<name>A0A521BHA5_9BACT</name>
<sequence>MRKTFKAYSIQFESFPCGFKKNYSKFLTLLNLCERDSLVVAPEVFPTGFCYKNIDEAVRFSEKVCNDLMGFSEGLNLTVVFSVFERINGKLFNSIKVLSNGRELLSRPKVKLFKPGGEGEYFTEGRLEDLKVAKTPFGVVAPVVCFELRFFEILKRLKELGGEVFTVSAQWGRARKFHWEILIRSRALELQRFFVGANGTGKEMGGSSAIVDPWGRVISEAGDSEGIISGSIDLKVINQVEKKLPLN</sequence>
<dbReference type="AlphaFoldDB" id="A0A521BHA5"/>
<dbReference type="RefSeq" id="WP_142934483.1">
    <property type="nucleotide sequence ID" value="NZ_FXTM01000005.1"/>
</dbReference>
<organism evidence="2 3">
    <name type="scientific">Balnearium lithotrophicum</name>
    <dbReference type="NCBI Taxonomy" id="223788"/>
    <lineage>
        <taxon>Bacteria</taxon>
        <taxon>Pseudomonadati</taxon>
        <taxon>Aquificota</taxon>
        <taxon>Aquificia</taxon>
        <taxon>Desulfurobacteriales</taxon>
        <taxon>Desulfurobacteriaceae</taxon>
        <taxon>Balnearium</taxon>
    </lineage>
</organism>
<accession>A0A521BHA5</accession>
<keyword evidence="3" id="KW-1185">Reference proteome</keyword>
<evidence type="ECO:0000259" key="1">
    <source>
        <dbReference type="PROSITE" id="PS50263"/>
    </source>
</evidence>
<dbReference type="EMBL" id="FXTM01000005">
    <property type="protein sequence ID" value="SMO46514.1"/>
    <property type="molecule type" value="Genomic_DNA"/>
</dbReference>
<dbReference type="Pfam" id="PF00795">
    <property type="entry name" value="CN_hydrolase"/>
    <property type="match status" value="1"/>
</dbReference>
<dbReference type="PANTHER" id="PTHR23088">
    <property type="entry name" value="NITRILASE-RELATED"/>
    <property type="match status" value="1"/>
</dbReference>
<evidence type="ECO:0000313" key="3">
    <source>
        <dbReference type="Proteomes" id="UP000317315"/>
    </source>
</evidence>
<dbReference type="SUPFAM" id="SSF56317">
    <property type="entry name" value="Carbon-nitrogen hydrolase"/>
    <property type="match status" value="1"/>
</dbReference>
<evidence type="ECO:0000313" key="2">
    <source>
        <dbReference type="EMBL" id="SMO46514.1"/>
    </source>
</evidence>
<proteinExistence type="predicted"/>
<dbReference type="PROSITE" id="PS50263">
    <property type="entry name" value="CN_HYDROLASE"/>
    <property type="match status" value="1"/>
</dbReference>
<dbReference type="PANTHER" id="PTHR23088:SF27">
    <property type="entry name" value="DEAMINATED GLUTATHIONE AMIDASE"/>
    <property type="match status" value="1"/>
</dbReference>
<reference evidence="2 3" key="1">
    <citation type="submission" date="2017-05" db="EMBL/GenBank/DDBJ databases">
        <authorList>
            <person name="Varghese N."/>
            <person name="Submissions S."/>
        </authorList>
    </citation>
    <scope>NUCLEOTIDE SEQUENCE [LARGE SCALE GENOMIC DNA]</scope>
    <source>
        <strain evidence="2 3">DSM 16304</strain>
    </source>
</reference>
<dbReference type="InterPro" id="IPR036526">
    <property type="entry name" value="C-N_Hydrolase_sf"/>
</dbReference>
<dbReference type="OrthoDB" id="9811121at2"/>
<dbReference type="InterPro" id="IPR003010">
    <property type="entry name" value="C-N_Hydrolase"/>
</dbReference>